<dbReference type="EMBL" id="JAUDFV010000020">
    <property type="protein sequence ID" value="KAL2740560.1"/>
    <property type="molecule type" value="Genomic_DNA"/>
</dbReference>
<feature type="binding site" evidence="8">
    <location>
        <position position="65"/>
    </location>
    <ligand>
        <name>Zn(2+)</name>
        <dbReference type="ChEBI" id="CHEBI:29105"/>
    </ligand>
</feature>
<evidence type="ECO:0000256" key="4">
    <source>
        <dbReference type="ARBA" id="ARBA00022771"/>
    </source>
</evidence>
<sequence>MTADFEKDITHCLICNSKVGVSTRSSIRIFNETSVTTSEKPLVDTICTVLEININEENAHSLVICKKCYKLFNEVDELENRLLEIKQELYNNYQKTITKISDLSKNEEEYNDHDYINNIENQTMEIVLKDEEIQDPSNYKENEREFEVVEEIMGERDETEESENIFVGVETINESKNEHEKKRLKKAKSNVKDETSQEQIVIRNGVMYTCLLCTDEEEKAVADAKTIIAHMKNVHDTRLYICDICGDDFKKRNELSLHLDEHVAKEEGDFQCEICNRIFSNLRLFRIHKRIHYPQVKSWPCETCGKRYRYVCGKAFNSRDNRNAHRFIHSDKKPYECLVCGMGFMRKPLLYAHMQTQGHLNDTIVVNQPRLTTEDDQVITIPDGNVELLMDETENNQLEETELYVTELKDHVIIQHQNDNQIYNEESVLNIPAEENVVGEEVDQITVDQQISFSERDAIECKNEDTDQVEEVYTYNDSEEGETVVPNPAEYKEIVEEKKNAVRLVQIRFPSSVSEEGRSWLSLVQNT</sequence>
<feature type="domain" description="C2H2-type" evidence="9">
    <location>
        <begin position="270"/>
        <end position="297"/>
    </location>
</feature>
<organism evidence="11 12">
    <name type="scientific">Vespula squamosa</name>
    <name type="common">Southern yellow jacket</name>
    <name type="synonym">Wasp</name>
    <dbReference type="NCBI Taxonomy" id="30214"/>
    <lineage>
        <taxon>Eukaryota</taxon>
        <taxon>Metazoa</taxon>
        <taxon>Ecdysozoa</taxon>
        <taxon>Arthropoda</taxon>
        <taxon>Hexapoda</taxon>
        <taxon>Insecta</taxon>
        <taxon>Pterygota</taxon>
        <taxon>Neoptera</taxon>
        <taxon>Endopterygota</taxon>
        <taxon>Hymenoptera</taxon>
        <taxon>Apocrita</taxon>
        <taxon>Aculeata</taxon>
        <taxon>Vespoidea</taxon>
        <taxon>Vespidae</taxon>
        <taxon>Vespinae</taxon>
        <taxon>Vespula</taxon>
    </lineage>
</organism>
<evidence type="ECO:0000256" key="6">
    <source>
        <dbReference type="ARBA" id="ARBA00023242"/>
    </source>
</evidence>
<evidence type="ECO:0000313" key="11">
    <source>
        <dbReference type="EMBL" id="KAL2740560.1"/>
    </source>
</evidence>
<keyword evidence="3" id="KW-0677">Repeat</keyword>
<dbReference type="PROSITE" id="PS51915">
    <property type="entry name" value="ZAD"/>
    <property type="match status" value="1"/>
</dbReference>
<gene>
    <name evidence="11" type="ORF">V1478_000701</name>
</gene>
<feature type="domain" description="C2H2-type" evidence="9">
    <location>
        <begin position="240"/>
        <end position="267"/>
    </location>
</feature>
<dbReference type="FunFam" id="3.30.160.60:FF:000446">
    <property type="entry name" value="Zinc finger protein"/>
    <property type="match status" value="1"/>
</dbReference>
<evidence type="ECO:0000259" key="9">
    <source>
        <dbReference type="PROSITE" id="PS50157"/>
    </source>
</evidence>
<evidence type="ECO:0000256" key="8">
    <source>
        <dbReference type="PROSITE-ProRule" id="PRU01263"/>
    </source>
</evidence>
<keyword evidence="5 8" id="KW-0862">Zinc</keyword>
<evidence type="ECO:0000256" key="2">
    <source>
        <dbReference type="ARBA" id="ARBA00022723"/>
    </source>
</evidence>
<feature type="domain" description="C2H2-type" evidence="9">
    <location>
        <begin position="299"/>
        <end position="334"/>
    </location>
</feature>
<dbReference type="InterPro" id="IPR012934">
    <property type="entry name" value="Znf_AD"/>
</dbReference>
<dbReference type="PROSITE" id="PS00028">
    <property type="entry name" value="ZINC_FINGER_C2H2_1"/>
    <property type="match status" value="3"/>
</dbReference>
<dbReference type="SMART" id="SM00355">
    <property type="entry name" value="ZnF_C2H2"/>
    <property type="match status" value="5"/>
</dbReference>
<dbReference type="PANTHER" id="PTHR24394:SF29">
    <property type="entry name" value="MYONEURIN"/>
    <property type="match status" value="1"/>
</dbReference>
<dbReference type="InterPro" id="IPR013087">
    <property type="entry name" value="Znf_C2H2_type"/>
</dbReference>
<accession>A0ABD2C6U8</accession>
<reference evidence="11 12" key="1">
    <citation type="journal article" date="2024" name="Ann. Entomol. Soc. Am.">
        <title>Genomic analyses of the southern and eastern yellowjacket wasps (Hymenoptera: Vespidae) reveal evolutionary signatures of social life.</title>
        <authorList>
            <person name="Catto M.A."/>
            <person name="Caine P.B."/>
            <person name="Orr S.E."/>
            <person name="Hunt B.G."/>
            <person name="Goodisman M.A.D."/>
        </authorList>
    </citation>
    <scope>NUCLEOTIDE SEQUENCE [LARGE SCALE GENOMIC DNA]</scope>
    <source>
        <strain evidence="11">233</strain>
        <tissue evidence="11">Head and thorax</tissue>
    </source>
</reference>
<proteinExistence type="predicted"/>
<dbReference type="SUPFAM" id="SSF57667">
    <property type="entry name" value="beta-beta-alpha zinc fingers"/>
    <property type="match status" value="3"/>
</dbReference>
<keyword evidence="2 8" id="KW-0479">Metal-binding</keyword>
<name>A0ABD2C6U8_VESSQ</name>
<evidence type="ECO:0000256" key="5">
    <source>
        <dbReference type="ARBA" id="ARBA00022833"/>
    </source>
</evidence>
<evidence type="ECO:0000256" key="7">
    <source>
        <dbReference type="PROSITE-ProRule" id="PRU00042"/>
    </source>
</evidence>
<comment type="subcellular location">
    <subcellularLocation>
        <location evidence="1">Nucleus</location>
    </subcellularLocation>
</comment>
<evidence type="ECO:0000256" key="3">
    <source>
        <dbReference type="ARBA" id="ARBA00022737"/>
    </source>
</evidence>
<comment type="caution">
    <text evidence="11">The sequence shown here is derived from an EMBL/GenBank/DDBJ whole genome shotgun (WGS) entry which is preliminary data.</text>
</comment>
<dbReference type="Gene3D" id="3.30.160.60">
    <property type="entry name" value="Classic Zinc Finger"/>
    <property type="match status" value="3"/>
</dbReference>
<dbReference type="PROSITE" id="PS50157">
    <property type="entry name" value="ZINC_FINGER_C2H2_2"/>
    <property type="match status" value="4"/>
</dbReference>
<keyword evidence="4 7" id="KW-0863">Zinc-finger</keyword>
<dbReference type="AlphaFoldDB" id="A0ABD2C6U8"/>
<dbReference type="PANTHER" id="PTHR24394">
    <property type="entry name" value="ZINC FINGER PROTEIN"/>
    <property type="match status" value="1"/>
</dbReference>
<dbReference type="Pfam" id="PF00096">
    <property type="entry name" value="zf-C2H2"/>
    <property type="match status" value="2"/>
</dbReference>
<feature type="binding site" evidence="8">
    <location>
        <position position="12"/>
    </location>
    <ligand>
        <name>Zn(2+)</name>
        <dbReference type="ChEBI" id="CHEBI:29105"/>
    </ligand>
</feature>
<keyword evidence="6" id="KW-0539">Nucleus</keyword>
<dbReference type="GO" id="GO:0008270">
    <property type="term" value="F:zinc ion binding"/>
    <property type="evidence" value="ECO:0007669"/>
    <property type="project" value="UniProtKB-UniRule"/>
</dbReference>
<dbReference type="GO" id="GO:0005634">
    <property type="term" value="C:nucleus"/>
    <property type="evidence" value="ECO:0007669"/>
    <property type="project" value="UniProtKB-SubCell"/>
</dbReference>
<protein>
    <submittedName>
        <fullName evidence="11">Zinc finger protein 69-like</fullName>
    </submittedName>
</protein>
<evidence type="ECO:0000256" key="1">
    <source>
        <dbReference type="ARBA" id="ARBA00004123"/>
    </source>
</evidence>
<evidence type="ECO:0000259" key="10">
    <source>
        <dbReference type="PROSITE" id="PS51915"/>
    </source>
</evidence>
<dbReference type="InterPro" id="IPR036236">
    <property type="entry name" value="Znf_C2H2_sf"/>
</dbReference>
<feature type="domain" description="C2H2-type" evidence="9">
    <location>
        <begin position="335"/>
        <end position="364"/>
    </location>
</feature>
<feature type="domain" description="ZAD" evidence="10">
    <location>
        <begin position="10"/>
        <end position="92"/>
    </location>
</feature>
<evidence type="ECO:0000313" key="12">
    <source>
        <dbReference type="Proteomes" id="UP001607302"/>
    </source>
</evidence>
<dbReference type="Proteomes" id="UP001607302">
    <property type="component" value="Unassembled WGS sequence"/>
</dbReference>
<keyword evidence="12" id="KW-1185">Reference proteome</keyword>
<feature type="binding site" evidence="8">
    <location>
        <position position="68"/>
    </location>
    <ligand>
        <name>Zn(2+)</name>
        <dbReference type="ChEBI" id="CHEBI:29105"/>
    </ligand>
</feature>
<feature type="binding site" evidence="8">
    <location>
        <position position="15"/>
    </location>
    <ligand>
        <name>Zn(2+)</name>
        <dbReference type="ChEBI" id="CHEBI:29105"/>
    </ligand>
</feature>